<feature type="non-terminal residue" evidence="2">
    <location>
        <position position="1"/>
    </location>
</feature>
<dbReference type="OrthoDB" id="1739170at2759"/>
<dbReference type="PANTHER" id="PTHR47266">
    <property type="entry name" value="ENDONUCLEASE-RELATED"/>
    <property type="match status" value="1"/>
</dbReference>
<dbReference type="GO" id="GO:0015074">
    <property type="term" value="P:DNA integration"/>
    <property type="evidence" value="ECO:0007669"/>
    <property type="project" value="InterPro"/>
</dbReference>
<comment type="caution">
    <text evidence="2">The sequence shown here is derived from an EMBL/GenBank/DDBJ whole genome shotgun (WGS) entry which is preliminary data.</text>
</comment>
<feature type="domain" description="Integrase catalytic" evidence="1">
    <location>
        <begin position="9"/>
        <end position="112"/>
    </location>
</feature>
<name>A0A371FPW3_MUCPR</name>
<accession>A0A371FPW3</accession>
<keyword evidence="3" id="KW-1185">Reference proteome</keyword>
<protein>
    <submittedName>
        <fullName evidence="2">Gag-pol</fullName>
    </submittedName>
</protein>
<gene>
    <name evidence="2" type="primary">gag-pol</name>
    <name evidence="2" type="ORF">CR513_39060</name>
</gene>
<evidence type="ECO:0000313" key="3">
    <source>
        <dbReference type="Proteomes" id="UP000257109"/>
    </source>
</evidence>
<dbReference type="GO" id="GO:0003676">
    <property type="term" value="F:nucleic acid binding"/>
    <property type="evidence" value="ECO:0007669"/>
    <property type="project" value="InterPro"/>
</dbReference>
<dbReference type="EMBL" id="QJKJ01008237">
    <property type="protein sequence ID" value="RDX80384.1"/>
    <property type="molecule type" value="Genomic_DNA"/>
</dbReference>
<sequence length="244" mass="28072">MAISRRHEMPQQPILFCEIFNVWGIDFMGPFPVSNGYSYILLAVDYVSRWVEAIATKTNDAKVVVDFLKSNIFCWFGVLKALISDQGSHFCNKAMSSLLHKYRVVHRVATAYWSSTNPLYAFDPEIERTLHRLRKARNLVVNNSRNSDSIINSNQFATNISVASFSQFVEPGQMENNDRTLKELATLDMVYQPWCIQYPQLELAQTYELKSGLIHLLLKFHGLVGEDPHKHLKEFHVVCSTMRP</sequence>
<dbReference type="Gene3D" id="3.30.420.10">
    <property type="entry name" value="Ribonuclease H-like superfamily/Ribonuclease H"/>
    <property type="match status" value="1"/>
</dbReference>
<dbReference type="InterPro" id="IPR001584">
    <property type="entry name" value="Integrase_cat-core"/>
</dbReference>
<dbReference type="InterPro" id="IPR012337">
    <property type="entry name" value="RNaseH-like_sf"/>
</dbReference>
<organism evidence="2 3">
    <name type="scientific">Mucuna pruriens</name>
    <name type="common">Velvet bean</name>
    <name type="synonym">Dolichos pruriens</name>
    <dbReference type="NCBI Taxonomy" id="157652"/>
    <lineage>
        <taxon>Eukaryota</taxon>
        <taxon>Viridiplantae</taxon>
        <taxon>Streptophyta</taxon>
        <taxon>Embryophyta</taxon>
        <taxon>Tracheophyta</taxon>
        <taxon>Spermatophyta</taxon>
        <taxon>Magnoliopsida</taxon>
        <taxon>eudicotyledons</taxon>
        <taxon>Gunneridae</taxon>
        <taxon>Pentapetalae</taxon>
        <taxon>rosids</taxon>
        <taxon>fabids</taxon>
        <taxon>Fabales</taxon>
        <taxon>Fabaceae</taxon>
        <taxon>Papilionoideae</taxon>
        <taxon>50 kb inversion clade</taxon>
        <taxon>NPAAA clade</taxon>
        <taxon>indigoferoid/millettioid clade</taxon>
        <taxon>Phaseoleae</taxon>
        <taxon>Mucuna</taxon>
    </lineage>
</organism>
<dbReference type="Pfam" id="PF00665">
    <property type="entry name" value="rve"/>
    <property type="match status" value="1"/>
</dbReference>
<evidence type="ECO:0000259" key="1">
    <source>
        <dbReference type="PROSITE" id="PS50994"/>
    </source>
</evidence>
<dbReference type="SUPFAM" id="SSF53098">
    <property type="entry name" value="Ribonuclease H-like"/>
    <property type="match status" value="1"/>
</dbReference>
<proteinExistence type="predicted"/>
<dbReference type="InterPro" id="IPR036397">
    <property type="entry name" value="RNaseH_sf"/>
</dbReference>
<dbReference type="AlphaFoldDB" id="A0A371FPW3"/>
<dbReference type="InterPro" id="IPR052160">
    <property type="entry name" value="Gypsy_RT_Integrase-like"/>
</dbReference>
<reference evidence="2" key="1">
    <citation type="submission" date="2018-05" db="EMBL/GenBank/DDBJ databases">
        <title>Draft genome of Mucuna pruriens seed.</title>
        <authorList>
            <person name="Nnadi N.E."/>
            <person name="Vos R."/>
            <person name="Hasami M.H."/>
            <person name="Devisetty U.K."/>
            <person name="Aguiy J.C."/>
        </authorList>
    </citation>
    <scope>NUCLEOTIDE SEQUENCE [LARGE SCALE GENOMIC DNA]</scope>
    <source>
        <strain evidence="2">JCA_2017</strain>
    </source>
</reference>
<dbReference type="Proteomes" id="UP000257109">
    <property type="component" value="Unassembled WGS sequence"/>
</dbReference>
<dbReference type="PROSITE" id="PS50994">
    <property type="entry name" value="INTEGRASE"/>
    <property type="match status" value="1"/>
</dbReference>
<evidence type="ECO:0000313" key="2">
    <source>
        <dbReference type="EMBL" id="RDX80384.1"/>
    </source>
</evidence>